<keyword evidence="1" id="KW-1133">Transmembrane helix</keyword>
<dbReference type="VEuPathDB" id="FungiDB:PV09_01248"/>
<dbReference type="InParanoid" id="A0A0D1XZU3"/>
<accession>A0A0D1XZU3</accession>
<dbReference type="Proteomes" id="UP000053259">
    <property type="component" value="Unassembled WGS sequence"/>
</dbReference>
<feature type="transmembrane region" description="Helical" evidence="1">
    <location>
        <begin position="333"/>
        <end position="354"/>
    </location>
</feature>
<evidence type="ECO:0000313" key="2">
    <source>
        <dbReference type="EMBL" id="KIW08331.1"/>
    </source>
</evidence>
<gene>
    <name evidence="2" type="ORF">PV09_01248</name>
</gene>
<dbReference type="Gene3D" id="1.20.58.340">
    <property type="entry name" value="Magnesium transport protein CorA, transmembrane region"/>
    <property type="match status" value="1"/>
</dbReference>
<keyword evidence="3" id="KW-1185">Reference proteome</keyword>
<dbReference type="EMBL" id="KN847531">
    <property type="protein sequence ID" value="KIW08331.1"/>
    <property type="molecule type" value="Genomic_DNA"/>
</dbReference>
<proteinExistence type="predicted"/>
<feature type="transmembrane region" description="Helical" evidence="1">
    <location>
        <begin position="299"/>
        <end position="321"/>
    </location>
</feature>
<name>A0A0D1XZU3_9PEZI</name>
<dbReference type="STRING" id="253628.A0A0D1XZU3"/>
<dbReference type="RefSeq" id="XP_016218200.1">
    <property type="nucleotide sequence ID" value="XM_016354105.1"/>
</dbReference>
<dbReference type="HOGENOM" id="CLU_700577_0_0_1"/>
<reference evidence="2 3" key="1">
    <citation type="submission" date="2015-01" db="EMBL/GenBank/DDBJ databases">
        <title>The Genome Sequence of Ochroconis gallopava CBS43764.</title>
        <authorList>
            <consortium name="The Broad Institute Genomics Platform"/>
            <person name="Cuomo C."/>
            <person name="de Hoog S."/>
            <person name="Gorbushina A."/>
            <person name="Stielow B."/>
            <person name="Teixiera M."/>
            <person name="Abouelleil A."/>
            <person name="Chapman S.B."/>
            <person name="Priest M."/>
            <person name="Young S.K."/>
            <person name="Wortman J."/>
            <person name="Nusbaum C."/>
            <person name="Birren B."/>
        </authorList>
    </citation>
    <scope>NUCLEOTIDE SEQUENCE [LARGE SCALE GENOMIC DNA]</scope>
    <source>
        <strain evidence="2 3">CBS 43764</strain>
    </source>
</reference>
<dbReference type="GeneID" id="27309221"/>
<organism evidence="2 3">
    <name type="scientific">Verruconis gallopava</name>
    <dbReference type="NCBI Taxonomy" id="253628"/>
    <lineage>
        <taxon>Eukaryota</taxon>
        <taxon>Fungi</taxon>
        <taxon>Dikarya</taxon>
        <taxon>Ascomycota</taxon>
        <taxon>Pezizomycotina</taxon>
        <taxon>Dothideomycetes</taxon>
        <taxon>Pleosporomycetidae</taxon>
        <taxon>Venturiales</taxon>
        <taxon>Sympoventuriaceae</taxon>
        <taxon>Verruconis</taxon>
    </lineage>
</organism>
<evidence type="ECO:0000256" key="1">
    <source>
        <dbReference type="SAM" id="Phobius"/>
    </source>
</evidence>
<keyword evidence="1" id="KW-0472">Membrane</keyword>
<sequence length="394" mass="44963">MSSEQLLQRVNAKFTAPASRENPDCLFVHIPLSIMNAIDIDKTLFLRIFDDMRLDPLMLRFLGKWDPGSCLSSSDGINSCYYMSYMRMRGHSVLWAYSKSSRRIRGILLPRTFNPRLNTIFNPSFKFLDAFMRNLWIHRSLITEPHGLMYICCSSIVERISVGLSHAYDAIARVEQGTGHSTWNIDHPLTLEGMTDSSKEMGRTKHRILIMKRHADCVNVAHQIVHAALQVDHAKSPVENVFSLLMTDLEALKLENENLLDRAHNQIFVLSNLIAREEARAGFQIAQAAKSDSGAMKTVAVMTMLFLPATFFAALFSLPMLQWSQTPVVQDKFWIYWAFTIPCTVIIMLFWTIITYRSSIGGCIQNHVTHTSRRRQKTGFRLDGSTTEDIQKKP</sequence>
<protein>
    <submittedName>
        <fullName evidence="2">Uncharacterized protein</fullName>
    </submittedName>
</protein>
<dbReference type="AlphaFoldDB" id="A0A0D1XZU3"/>
<keyword evidence="1" id="KW-0812">Transmembrane</keyword>
<evidence type="ECO:0000313" key="3">
    <source>
        <dbReference type="Proteomes" id="UP000053259"/>
    </source>
</evidence>
<dbReference type="OrthoDB" id="3693351at2759"/>